<dbReference type="InterPro" id="IPR013815">
    <property type="entry name" value="ATP_grasp_subdomain_1"/>
</dbReference>
<name>X1QBJ2_9ZZZZ</name>
<dbReference type="GO" id="GO:0046872">
    <property type="term" value="F:metal ion binding"/>
    <property type="evidence" value="ECO:0007669"/>
    <property type="project" value="InterPro"/>
</dbReference>
<dbReference type="PROSITE" id="PS50975">
    <property type="entry name" value="ATP_GRASP"/>
    <property type="match status" value="1"/>
</dbReference>
<dbReference type="GO" id="GO:0005737">
    <property type="term" value="C:cytoplasm"/>
    <property type="evidence" value="ECO:0007669"/>
    <property type="project" value="TreeGrafter"/>
</dbReference>
<feature type="non-terminal residue" evidence="2">
    <location>
        <position position="1"/>
    </location>
</feature>
<dbReference type="EMBL" id="BARV01027733">
    <property type="protein sequence ID" value="GAI40639.1"/>
    <property type="molecule type" value="Genomic_DNA"/>
</dbReference>
<dbReference type="InterPro" id="IPR011761">
    <property type="entry name" value="ATP-grasp"/>
</dbReference>
<dbReference type="AlphaFoldDB" id="X1QBJ2"/>
<dbReference type="GO" id="GO:0005524">
    <property type="term" value="F:ATP binding"/>
    <property type="evidence" value="ECO:0007669"/>
    <property type="project" value="InterPro"/>
</dbReference>
<comment type="caution">
    <text evidence="2">The sequence shown here is derived from an EMBL/GenBank/DDBJ whole genome shotgun (WGS) entry which is preliminary data.</text>
</comment>
<dbReference type="SUPFAM" id="SSF56059">
    <property type="entry name" value="Glutathione synthetase ATP-binding domain-like"/>
    <property type="match status" value="1"/>
</dbReference>
<proteinExistence type="predicted"/>
<sequence length="181" mass="21094">RLWAKRIPQPLTFFAFDLKGIEKITKKIKPPFIVKHIKGMHGQGVFRFDSQKQLLDFFRHKNRLGYYLIQEWYPTKYYFRTLVLGNKVLGAMERLSLHCQNRPNIPLAQRSKKAVLSPALKKISLQTAQTLGIELAGLDIMPDKKGQLRVLEINRSPKFKRFTQVTGLNVAEEVIKYIEKK</sequence>
<dbReference type="InterPro" id="IPR013651">
    <property type="entry name" value="ATP-grasp_RimK-type"/>
</dbReference>
<dbReference type="Gene3D" id="3.30.1490.20">
    <property type="entry name" value="ATP-grasp fold, A domain"/>
    <property type="match status" value="1"/>
</dbReference>
<dbReference type="PANTHER" id="PTHR21621:SF0">
    <property type="entry name" value="BETA-CITRYLGLUTAMATE SYNTHASE B-RELATED"/>
    <property type="match status" value="1"/>
</dbReference>
<evidence type="ECO:0000259" key="1">
    <source>
        <dbReference type="PROSITE" id="PS50975"/>
    </source>
</evidence>
<dbReference type="Gene3D" id="3.30.470.20">
    <property type="entry name" value="ATP-grasp fold, B domain"/>
    <property type="match status" value="1"/>
</dbReference>
<dbReference type="GO" id="GO:0016879">
    <property type="term" value="F:ligase activity, forming carbon-nitrogen bonds"/>
    <property type="evidence" value="ECO:0007669"/>
    <property type="project" value="TreeGrafter"/>
</dbReference>
<feature type="domain" description="ATP-grasp" evidence="1">
    <location>
        <begin position="1"/>
        <end position="179"/>
    </location>
</feature>
<protein>
    <recommendedName>
        <fullName evidence="1">ATP-grasp domain-containing protein</fullName>
    </recommendedName>
</protein>
<dbReference type="PANTHER" id="PTHR21621">
    <property type="entry name" value="RIBOSOMAL PROTEIN S6 MODIFICATION PROTEIN"/>
    <property type="match status" value="1"/>
</dbReference>
<dbReference type="Pfam" id="PF08443">
    <property type="entry name" value="RimK"/>
    <property type="match status" value="1"/>
</dbReference>
<gene>
    <name evidence="2" type="ORF">S06H3_44571</name>
</gene>
<organism evidence="2">
    <name type="scientific">marine sediment metagenome</name>
    <dbReference type="NCBI Taxonomy" id="412755"/>
    <lineage>
        <taxon>unclassified sequences</taxon>
        <taxon>metagenomes</taxon>
        <taxon>ecological metagenomes</taxon>
    </lineage>
</organism>
<accession>X1QBJ2</accession>
<reference evidence="2" key="1">
    <citation type="journal article" date="2014" name="Front. Microbiol.">
        <title>High frequency of phylogenetically diverse reductive dehalogenase-homologous genes in deep subseafloor sedimentary metagenomes.</title>
        <authorList>
            <person name="Kawai M."/>
            <person name="Futagami T."/>
            <person name="Toyoda A."/>
            <person name="Takaki Y."/>
            <person name="Nishi S."/>
            <person name="Hori S."/>
            <person name="Arai W."/>
            <person name="Tsubouchi T."/>
            <person name="Morono Y."/>
            <person name="Uchiyama I."/>
            <person name="Ito T."/>
            <person name="Fujiyama A."/>
            <person name="Inagaki F."/>
            <person name="Takami H."/>
        </authorList>
    </citation>
    <scope>NUCLEOTIDE SEQUENCE</scope>
    <source>
        <strain evidence="2">Expedition CK06-06</strain>
    </source>
</reference>
<evidence type="ECO:0000313" key="2">
    <source>
        <dbReference type="EMBL" id="GAI40639.1"/>
    </source>
</evidence>